<dbReference type="InterPro" id="IPR036259">
    <property type="entry name" value="MFS_trans_sf"/>
</dbReference>
<keyword evidence="6 7" id="KW-0472">Membrane</keyword>
<dbReference type="InterPro" id="IPR020846">
    <property type="entry name" value="MFS_dom"/>
</dbReference>
<feature type="transmembrane region" description="Helical" evidence="7">
    <location>
        <begin position="59"/>
        <end position="79"/>
    </location>
</feature>
<feature type="transmembrane region" description="Helical" evidence="7">
    <location>
        <begin position="316"/>
        <end position="333"/>
    </location>
</feature>
<dbReference type="AlphaFoldDB" id="A0AB37QLW2"/>
<comment type="subcellular location">
    <subcellularLocation>
        <location evidence="1">Membrane</location>
        <topology evidence="1">Multi-pass membrane protein</topology>
    </subcellularLocation>
</comment>
<evidence type="ECO:0000313" key="9">
    <source>
        <dbReference type="EMBL" id="RMR98669.1"/>
    </source>
</evidence>
<feature type="transmembrane region" description="Helical" evidence="7">
    <location>
        <begin position="115"/>
        <end position="139"/>
    </location>
</feature>
<feature type="transmembrane region" description="Helical" evidence="7">
    <location>
        <begin position="91"/>
        <end position="109"/>
    </location>
</feature>
<dbReference type="GO" id="GO:0022857">
    <property type="term" value="F:transmembrane transporter activity"/>
    <property type="evidence" value="ECO:0007669"/>
    <property type="project" value="InterPro"/>
</dbReference>
<keyword evidence="2" id="KW-0813">Transport</keyword>
<evidence type="ECO:0000313" key="10">
    <source>
        <dbReference type="Proteomes" id="UP000272613"/>
    </source>
</evidence>
<evidence type="ECO:0000256" key="3">
    <source>
        <dbReference type="ARBA" id="ARBA00022692"/>
    </source>
</evidence>
<dbReference type="PROSITE" id="PS50850">
    <property type="entry name" value="MFS"/>
    <property type="match status" value="1"/>
</dbReference>
<gene>
    <name evidence="9" type="ORF">ALP74_00583</name>
</gene>
<evidence type="ECO:0000256" key="6">
    <source>
        <dbReference type="ARBA" id="ARBA00023136"/>
    </source>
</evidence>
<comment type="caution">
    <text evidence="9">The sequence shown here is derived from an EMBL/GenBank/DDBJ whole genome shotgun (WGS) entry which is preliminary data.</text>
</comment>
<dbReference type="Pfam" id="PF07690">
    <property type="entry name" value="MFS_1"/>
    <property type="match status" value="1"/>
</dbReference>
<evidence type="ECO:0000256" key="1">
    <source>
        <dbReference type="ARBA" id="ARBA00004141"/>
    </source>
</evidence>
<keyword evidence="3 7" id="KW-0812">Transmembrane</keyword>
<feature type="transmembrane region" description="Helical" evidence="7">
    <location>
        <begin position="339"/>
        <end position="357"/>
    </location>
</feature>
<feature type="transmembrane region" description="Helical" evidence="7">
    <location>
        <begin position="284"/>
        <end position="304"/>
    </location>
</feature>
<dbReference type="SUPFAM" id="SSF103473">
    <property type="entry name" value="MFS general substrate transporter"/>
    <property type="match status" value="1"/>
</dbReference>
<feature type="transmembrane region" description="Helical" evidence="7">
    <location>
        <begin position="250"/>
        <end position="272"/>
    </location>
</feature>
<feature type="transmembrane region" description="Helical" evidence="7">
    <location>
        <begin position="184"/>
        <end position="206"/>
    </location>
</feature>
<evidence type="ECO:0000256" key="5">
    <source>
        <dbReference type="ARBA" id="ARBA00022989"/>
    </source>
</evidence>
<dbReference type="GO" id="GO:0005886">
    <property type="term" value="C:plasma membrane"/>
    <property type="evidence" value="ECO:0007669"/>
    <property type="project" value="TreeGrafter"/>
</dbReference>
<accession>A0AB37QLW2</accession>
<reference evidence="9 10" key="1">
    <citation type="submission" date="2018-08" db="EMBL/GenBank/DDBJ databases">
        <title>Recombination of ecologically and evolutionarily significant loci maintains genetic cohesion in the Pseudomonas syringae species complex.</title>
        <authorList>
            <person name="Dillon M."/>
            <person name="Thakur S."/>
            <person name="Almeida R.N.D."/>
            <person name="Weir B.S."/>
            <person name="Guttman D.S."/>
        </authorList>
    </citation>
    <scope>NUCLEOTIDE SEQUENCE [LARGE SCALE GENOMIC DNA]</scope>
    <source>
        <strain evidence="9 10">ICMP 5019</strain>
    </source>
</reference>
<evidence type="ECO:0000256" key="4">
    <source>
        <dbReference type="ARBA" id="ARBA00022797"/>
    </source>
</evidence>
<dbReference type="CDD" id="cd17319">
    <property type="entry name" value="MFS_ExuT_GudP_like"/>
    <property type="match status" value="1"/>
</dbReference>
<feature type="transmembrane region" description="Helical" evidence="7">
    <location>
        <begin position="21"/>
        <end position="39"/>
    </location>
</feature>
<dbReference type="Proteomes" id="UP000272613">
    <property type="component" value="Unassembled WGS sequence"/>
</dbReference>
<evidence type="ECO:0000256" key="2">
    <source>
        <dbReference type="ARBA" id="ARBA00022448"/>
    </source>
</evidence>
<keyword evidence="4" id="KW-0058">Aromatic hydrocarbons catabolism</keyword>
<dbReference type="PANTHER" id="PTHR43791:SF36">
    <property type="entry name" value="TRANSPORTER, PUTATIVE (AFU_ORTHOLOGUE AFUA_6G08340)-RELATED"/>
    <property type="match status" value="1"/>
</dbReference>
<keyword evidence="5 7" id="KW-1133">Transmembrane helix</keyword>
<proteinExistence type="predicted"/>
<dbReference type="EMBL" id="RBSH01000212">
    <property type="protein sequence ID" value="RMR98669.1"/>
    <property type="molecule type" value="Genomic_DNA"/>
</dbReference>
<evidence type="ECO:0000259" key="8">
    <source>
        <dbReference type="PROSITE" id="PS50850"/>
    </source>
</evidence>
<protein>
    <submittedName>
        <fullName evidence="9">MFS transporter</fullName>
    </submittedName>
</protein>
<feature type="domain" description="Major facilitator superfamily (MFS) profile" evidence="8">
    <location>
        <begin position="25"/>
        <end position="481"/>
    </location>
</feature>
<dbReference type="InterPro" id="IPR011701">
    <property type="entry name" value="MFS"/>
</dbReference>
<feature type="transmembrane region" description="Helical" evidence="7">
    <location>
        <begin position="151"/>
        <end position="172"/>
    </location>
</feature>
<organism evidence="9 10">
    <name type="scientific">Pseudomonas coronafaciens pv. garcae</name>
    <dbReference type="NCBI Taxonomy" id="251653"/>
    <lineage>
        <taxon>Bacteria</taxon>
        <taxon>Pseudomonadati</taxon>
        <taxon>Pseudomonadota</taxon>
        <taxon>Gammaproteobacteria</taxon>
        <taxon>Pseudomonadales</taxon>
        <taxon>Pseudomonadaceae</taxon>
        <taxon>Pseudomonas</taxon>
        <taxon>Pseudomonas coronafaciens</taxon>
    </lineage>
</organism>
<name>A0AB37QLW2_9PSED</name>
<evidence type="ECO:0000256" key="7">
    <source>
        <dbReference type="SAM" id="Phobius"/>
    </source>
</evidence>
<dbReference type="FunFam" id="1.20.1250.20:FF:000018">
    <property type="entry name" value="MFS transporter permease"/>
    <property type="match status" value="1"/>
</dbReference>
<sequence>MITTMTLDAASTTRANAYRKTAWRLMPFLMLCYLCAYLDRVNVGFAKLQMMNDLAFSETVYGLGAGMFFIGYFLCEVPSNLILHRVGARRWIARIMISWGIISALFAFVETAWQFYALRFLLGVAEAGLAPGLLLYLTYWFPSYRRARMTVLWFIAIPLSGMIGGPLSGYIMTSFAGFHGWAGWQWMFVLEAIPTVVVGLLVLSYLKDGVHQATWLSHEEKQLLNKELEEDNSQKVVHASVGAFIRDRRLWLLACIYFCVVMGQYAITFWLPTLIRNAGVSDPLHIGLMTSLPYLCAIIVMLLMGRSGDKHRERRWHLVGPMIAGALGLSLAALFGGNLLLSVLSLCLAAAGILSCRRRHRRDQQLRQSGRLLLALPDRLDHHHDRLKRHRHVPDHRRAVHRRVPGAAYSCRLGQSLSQRSNQHDNPRFIYPLQLAGAAGSQYPPTCIAHGPGPGPGLCRTGTRRRRPACRVLLSRHELQA</sequence>
<dbReference type="PANTHER" id="PTHR43791">
    <property type="entry name" value="PERMEASE-RELATED"/>
    <property type="match status" value="1"/>
</dbReference>
<dbReference type="Gene3D" id="1.20.1250.20">
    <property type="entry name" value="MFS general substrate transporter like domains"/>
    <property type="match status" value="2"/>
</dbReference>